<evidence type="ECO:0000256" key="5">
    <source>
        <dbReference type="ARBA" id="ARBA00022729"/>
    </source>
</evidence>
<evidence type="ECO:0000256" key="3">
    <source>
        <dbReference type="ARBA" id="ARBA00004613"/>
    </source>
</evidence>
<protein>
    <submittedName>
        <fullName evidence="9">T9SS type A sorting domain-containing protein</fullName>
    </submittedName>
</protein>
<dbReference type="SUPFAM" id="SSF51126">
    <property type="entry name" value="Pectin lyase-like"/>
    <property type="match status" value="1"/>
</dbReference>
<sequence>MRIIITLLALLVFSGTALGNTYIVNPEGTGDFPTIQAAIDSAQAGDFIELADGTYTGDGNREIDYRGKAITVRSQSGIAHACMIDCEGLGRGFNFASGESAQSVLEDITVRNGSAPEGGAIKCDHSSPTISGCVFESNQASDDGGAIELYYSNSTIQRCIFVQNNAYFDGGAIECAYNSPHIRDCVFYQNTTGHGGYGAGAGIIFYQLQEDGDPAVAGCTFVEGHAWRGGGIFCDHNSTPTIENTIIAFGTYGEAIEQHSIDETPSLACCDLYGNVGGNWTDYIADQQGHDGNISQDPLFCNRPGGDFHLSPASPCGPYSPPNEECALIGALGAGCYRYACCLETGECHILHEDECGSLGGNWQVGVESCDPNPCVGACCLGSGECTVETADACAAYMGTYLGGGTDCSPNPCMGACCNVLECDECVIVTSETECNQGGVQFVFQGYGSTCDASPCGDLGACCLIGGCLPMTCWDCETASGVFEGPNTVCDPNPCPTSLVDESRAPLSGVYLSSPFPNPVMGTLAFQIELAEGSTIDLVLFDITGKVVNTFAENEHYAAGVHIFSLSPEGRDGSGLPAGIYYLRLEAGDLSQTRQIVVAH</sequence>
<keyword evidence="10" id="KW-1185">Reference proteome</keyword>
<dbReference type="InterPro" id="IPR003368">
    <property type="entry name" value="POMP_repeat"/>
</dbReference>
<name>A0ABV6YLD8_UNCEI</name>
<dbReference type="NCBIfam" id="TIGR04183">
    <property type="entry name" value="Por_Secre_tail"/>
    <property type="match status" value="1"/>
</dbReference>
<evidence type="ECO:0000313" key="9">
    <source>
        <dbReference type="EMBL" id="MFC1573148.1"/>
    </source>
</evidence>
<reference evidence="9 10" key="1">
    <citation type="submission" date="2024-09" db="EMBL/GenBank/DDBJ databases">
        <authorList>
            <person name="D'Angelo T."/>
        </authorList>
    </citation>
    <scope>NUCLEOTIDE SEQUENCE [LARGE SCALE GENOMIC DNA]</scope>
    <source>
        <strain evidence="9">SAG AM-320-E07</strain>
    </source>
</reference>
<proteinExistence type="predicted"/>
<comment type="caution">
    <text evidence="9">The sequence shown here is derived from an EMBL/GenBank/DDBJ whole genome shotgun (WGS) entry which is preliminary data.</text>
</comment>
<dbReference type="PANTHER" id="PTHR11319:SF35">
    <property type="entry name" value="OUTER MEMBRANE PROTEIN PMPC-RELATED"/>
    <property type="match status" value="1"/>
</dbReference>
<organism evidence="9 10">
    <name type="scientific">Eiseniibacteriota bacterium</name>
    <dbReference type="NCBI Taxonomy" id="2212470"/>
    <lineage>
        <taxon>Bacteria</taxon>
        <taxon>Candidatus Eiseniibacteriota</taxon>
    </lineage>
</organism>
<accession>A0ABV6YLD8</accession>
<gene>
    <name evidence="9" type="ORF">ACFL6M_06070</name>
</gene>
<dbReference type="Pfam" id="PF02415">
    <property type="entry name" value="Chlam_PMP"/>
    <property type="match status" value="1"/>
</dbReference>
<keyword evidence="5 8" id="KW-0732">Signal</keyword>
<dbReference type="PANTHER" id="PTHR11319">
    <property type="entry name" value="G PROTEIN-COUPLED RECEPTOR-RELATED"/>
    <property type="match status" value="1"/>
</dbReference>
<dbReference type="InterPro" id="IPR026444">
    <property type="entry name" value="Secre_tail"/>
</dbReference>
<comment type="subcellular location">
    <subcellularLocation>
        <location evidence="1">Cell envelope</location>
    </subcellularLocation>
    <subcellularLocation>
        <location evidence="2">Cell outer membrane</location>
    </subcellularLocation>
    <subcellularLocation>
        <location evidence="3">Secreted</location>
    </subcellularLocation>
</comment>
<dbReference type="InterPro" id="IPR011050">
    <property type="entry name" value="Pectin_lyase_fold/virulence"/>
</dbReference>
<evidence type="ECO:0000256" key="6">
    <source>
        <dbReference type="ARBA" id="ARBA00023136"/>
    </source>
</evidence>
<dbReference type="InterPro" id="IPR012334">
    <property type="entry name" value="Pectin_lyas_fold"/>
</dbReference>
<dbReference type="Proteomes" id="UP001593833">
    <property type="component" value="Unassembled WGS sequence"/>
</dbReference>
<evidence type="ECO:0000256" key="2">
    <source>
        <dbReference type="ARBA" id="ARBA00004442"/>
    </source>
</evidence>
<feature type="chain" id="PRO_5045416094" evidence="8">
    <location>
        <begin position="20"/>
        <end position="600"/>
    </location>
</feature>
<keyword evidence="7" id="KW-0998">Cell outer membrane</keyword>
<keyword evidence="4" id="KW-0964">Secreted</keyword>
<evidence type="ECO:0000256" key="8">
    <source>
        <dbReference type="SAM" id="SignalP"/>
    </source>
</evidence>
<evidence type="ECO:0000256" key="7">
    <source>
        <dbReference type="ARBA" id="ARBA00023237"/>
    </source>
</evidence>
<evidence type="ECO:0000256" key="1">
    <source>
        <dbReference type="ARBA" id="ARBA00004196"/>
    </source>
</evidence>
<keyword evidence="6" id="KW-0472">Membrane</keyword>
<feature type="signal peptide" evidence="8">
    <location>
        <begin position="1"/>
        <end position="19"/>
    </location>
</feature>
<evidence type="ECO:0000313" key="10">
    <source>
        <dbReference type="Proteomes" id="UP001593833"/>
    </source>
</evidence>
<dbReference type="Gene3D" id="2.160.20.10">
    <property type="entry name" value="Single-stranded right-handed beta-helix, Pectin lyase-like"/>
    <property type="match status" value="1"/>
</dbReference>
<dbReference type="EMBL" id="JBHPKH010000083">
    <property type="protein sequence ID" value="MFC1573148.1"/>
    <property type="molecule type" value="Genomic_DNA"/>
</dbReference>
<evidence type="ECO:0000256" key="4">
    <source>
        <dbReference type="ARBA" id="ARBA00022525"/>
    </source>
</evidence>